<sequence>MVEVLPAPAPAPTGAGDGPPLLVIGIDFGVAWALSHNPRDIGVISSWETLSSCNSESEKVPSCIEYDGHGRVTGWGFDRATKGCFQLQWFKLLLSADAQRDAGEKVQEAQRILDGLNKLVVDAVADYLKCLWAHTFAILEKRLNRAMLDTLLFRVVLTVPAAWDHRAQDLMREAAERAGIRAPRAPGPTTLQLVAEPEAAALATFSDAGLQWRPDLKPEDTFVVCDAGGGTVDLISYQIKSMNPPQLRMCVIATCGFCGTITLDEKFERLMRTLMGASAYDKIKPEVKAKILNDCWEHSIKRNFREGGPGEWEVLVPKYKPGLMSRKIDEVVLKVGHLEAIFQPACGEIASLVRDQVRQARSVTSKVPKQAILLVGGFGDNKYLFQQLEKHFKGIPVQQPHKAWTAVSRGAVLRGLTEGVDETITNFISNYHYGVAFDIFCDVEQVYKARDQMKWYLHRGESVEKSESVSHHWYKRIVMVSQLRSVHLDIYISDSNDAPSHKDSRVKHLCTIYPHLDDSIFEKLPVVNTGSSTSIPVKNIASTSYRKLHLTLDMRVSAGNLEWLVYWENKQKGSVEIKVNYVE</sequence>
<gene>
    <name evidence="1" type="ORF">FGG08_005573</name>
</gene>
<proteinExistence type="predicted"/>
<dbReference type="Proteomes" id="UP000698800">
    <property type="component" value="Unassembled WGS sequence"/>
</dbReference>
<protein>
    <recommendedName>
        <fullName evidence="3">Actin-like ATPase domain-containing protein</fullName>
    </recommendedName>
</protein>
<dbReference type="InterPro" id="IPR043129">
    <property type="entry name" value="ATPase_NBD"/>
</dbReference>
<dbReference type="EMBL" id="JAGHQL010000135">
    <property type="protein sequence ID" value="KAH0537660.1"/>
    <property type="molecule type" value="Genomic_DNA"/>
</dbReference>
<name>A0A9P8L2S5_9PEZI</name>
<dbReference type="OrthoDB" id="2963168at2759"/>
<dbReference type="PANTHER" id="PTHR14187">
    <property type="entry name" value="ALPHA KINASE/ELONGATION FACTOR 2 KINASE"/>
    <property type="match status" value="1"/>
</dbReference>
<organism evidence="1 2">
    <name type="scientific">Glutinoglossum americanum</name>
    <dbReference type="NCBI Taxonomy" id="1670608"/>
    <lineage>
        <taxon>Eukaryota</taxon>
        <taxon>Fungi</taxon>
        <taxon>Dikarya</taxon>
        <taxon>Ascomycota</taxon>
        <taxon>Pezizomycotina</taxon>
        <taxon>Geoglossomycetes</taxon>
        <taxon>Geoglossales</taxon>
        <taxon>Geoglossaceae</taxon>
        <taxon>Glutinoglossum</taxon>
    </lineage>
</organism>
<dbReference type="SUPFAM" id="SSF53067">
    <property type="entry name" value="Actin-like ATPase domain"/>
    <property type="match status" value="2"/>
</dbReference>
<reference evidence="1" key="1">
    <citation type="submission" date="2021-03" db="EMBL/GenBank/DDBJ databases">
        <title>Comparative genomics and phylogenomic investigation of the class Geoglossomycetes provide insights into ecological specialization and systematics.</title>
        <authorList>
            <person name="Melie T."/>
            <person name="Pirro S."/>
            <person name="Miller A.N."/>
            <person name="Quandt A."/>
        </authorList>
    </citation>
    <scope>NUCLEOTIDE SEQUENCE</scope>
    <source>
        <strain evidence="1">GBOQ0MN5Z8</strain>
    </source>
</reference>
<dbReference type="AlphaFoldDB" id="A0A9P8L2S5"/>
<dbReference type="PANTHER" id="PTHR14187:SF5">
    <property type="entry name" value="HEAT SHOCK 70 KDA PROTEIN 12A"/>
    <property type="match status" value="1"/>
</dbReference>
<accession>A0A9P8L2S5</accession>
<evidence type="ECO:0008006" key="3">
    <source>
        <dbReference type="Google" id="ProtNLM"/>
    </source>
</evidence>
<dbReference type="CDD" id="cd10170">
    <property type="entry name" value="ASKHA_NBD_HSP70"/>
    <property type="match status" value="1"/>
</dbReference>
<evidence type="ECO:0000313" key="1">
    <source>
        <dbReference type="EMBL" id="KAH0537660.1"/>
    </source>
</evidence>
<keyword evidence="2" id="KW-1185">Reference proteome</keyword>
<dbReference type="Gene3D" id="3.90.640.10">
    <property type="entry name" value="Actin, Chain A, domain 4"/>
    <property type="match status" value="1"/>
</dbReference>
<comment type="caution">
    <text evidence="1">The sequence shown here is derived from an EMBL/GenBank/DDBJ whole genome shotgun (WGS) entry which is preliminary data.</text>
</comment>
<evidence type="ECO:0000313" key="2">
    <source>
        <dbReference type="Proteomes" id="UP000698800"/>
    </source>
</evidence>
<dbReference type="Gene3D" id="3.30.420.40">
    <property type="match status" value="2"/>
</dbReference>